<dbReference type="OrthoDB" id="568194at2759"/>
<dbReference type="InterPro" id="IPR035940">
    <property type="entry name" value="CAP_sf"/>
</dbReference>
<dbReference type="AlphaFoldDB" id="A0A7R9KCF1"/>
<feature type="region of interest" description="Disordered" evidence="1">
    <location>
        <begin position="256"/>
        <end position="281"/>
    </location>
</feature>
<dbReference type="InterPro" id="IPR014044">
    <property type="entry name" value="CAP_dom"/>
</dbReference>
<dbReference type="PANTHER" id="PTHR31157">
    <property type="entry name" value="SCP DOMAIN-CONTAINING PROTEIN"/>
    <property type="match status" value="1"/>
</dbReference>
<dbReference type="Gene3D" id="3.40.33.10">
    <property type="entry name" value="CAP"/>
    <property type="match status" value="1"/>
</dbReference>
<feature type="compositionally biased region" description="Basic and acidic residues" evidence="1">
    <location>
        <begin position="260"/>
        <end position="281"/>
    </location>
</feature>
<evidence type="ECO:0000256" key="1">
    <source>
        <dbReference type="SAM" id="MobiDB-lite"/>
    </source>
</evidence>
<dbReference type="EMBL" id="CAJPIZ010000161">
    <property type="protein sequence ID" value="CAG2100636.1"/>
    <property type="molecule type" value="Genomic_DNA"/>
</dbReference>
<evidence type="ECO:0000313" key="3">
    <source>
        <dbReference type="EMBL" id="CAD7620206.1"/>
    </source>
</evidence>
<feature type="domain" description="SCP" evidence="2">
    <location>
        <begin position="106"/>
        <end position="212"/>
    </location>
</feature>
<gene>
    <name evidence="3" type="ORF">OSB1V03_LOCUS700</name>
</gene>
<dbReference type="PANTHER" id="PTHR31157:SF1">
    <property type="entry name" value="SCP DOMAIN-CONTAINING PROTEIN"/>
    <property type="match status" value="1"/>
</dbReference>
<evidence type="ECO:0000313" key="4">
    <source>
        <dbReference type="Proteomes" id="UP000759131"/>
    </source>
</evidence>
<sequence length="357" mass="41620">MKDELDTFVQICKNGNGSLEQIYWSKKPTVSLYYLILERTNDCGKRAIKKQNVEISAMKETEVTSFFKGIKVKNISNSKSLKKMILDVFLKQNIIYEANEKIAVRNNMEALVENEALVAVAKKQIKYMCEIKALTHRSKDDKSLKIRLKRENFFGINIGENIAKQQGSDYEEVAKMWIKSEEHKKNILGDFTFTGVSTCKDSQSNRYWIQIFSKGISNKQLPNYQDYRMLNKYIDDGYSPQMENDKYVILLKPTDSEQDGDQKDIGEDNIKPNNNDRLDKSKRATSILDISDRKRKDFGYGIIDQSQSECTDSRHCQPEVLHHPKHSELLEWKQLELHHLFHPNYQRIAKCQLMEIL</sequence>
<dbReference type="Pfam" id="PF00188">
    <property type="entry name" value="CAP"/>
    <property type="match status" value="1"/>
</dbReference>
<dbReference type="Proteomes" id="UP000759131">
    <property type="component" value="Unassembled WGS sequence"/>
</dbReference>
<dbReference type="CDD" id="cd05379">
    <property type="entry name" value="CAP_bacterial"/>
    <property type="match status" value="1"/>
</dbReference>
<name>A0A7R9KCF1_9ACAR</name>
<reference evidence="3" key="1">
    <citation type="submission" date="2020-11" db="EMBL/GenBank/DDBJ databases">
        <authorList>
            <person name="Tran Van P."/>
        </authorList>
    </citation>
    <scope>NUCLEOTIDE SEQUENCE</scope>
</reference>
<proteinExistence type="predicted"/>
<dbReference type="SUPFAM" id="SSF55797">
    <property type="entry name" value="PR-1-like"/>
    <property type="match status" value="1"/>
</dbReference>
<evidence type="ECO:0000259" key="2">
    <source>
        <dbReference type="Pfam" id="PF00188"/>
    </source>
</evidence>
<protein>
    <recommendedName>
        <fullName evidence="2">SCP domain-containing protein</fullName>
    </recommendedName>
</protein>
<keyword evidence="4" id="KW-1185">Reference proteome</keyword>
<accession>A0A7R9KCF1</accession>
<dbReference type="EMBL" id="OC854736">
    <property type="protein sequence ID" value="CAD7620206.1"/>
    <property type="molecule type" value="Genomic_DNA"/>
</dbReference>
<organism evidence="3">
    <name type="scientific">Medioppia subpectinata</name>
    <dbReference type="NCBI Taxonomy" id="1979941"/>
    <lineage>
        <taxon>Eukaryota</taxon>
        <taxon>Metazoa</taxon>
        <taxon>Ecdysozoa</taxon>
        <taxon>Arthropoda</taxon>
        <taxon>Chelicerata</taxon>
        <taxon>Arachnida</taxon>
        <taxon>Acari</taxon>
        <taxon>Acariformes</taxon>
        <taxon>Sarcoptiformes</taxon>
        <taxon>Oribatida</taxon>
        <taxon>Brachypylina</taxon>
        <taxon>Oppioidea</taxon>
        <taxon>Oppiidae</taxon>
        <taxon>Medioppia</taxon>
    </lineage>
</organism>